<protein>
    <recommendedName>
        <fullName evidence="1">S-locus receptor kinase C-terminal domain-containing protein</fullName>
    </recommendedName>
</protein>
<comment type="caution">
    <text evidence="2">The sequence shown here is derived from an EMBL/GenBank/DDBJ whole genome shotgun (WGS) entry which is preliminary data.</text>
</comment>
<dbReference type="EMBL" id="PKMF04000014">
    <property type="protein sequence ID" value="KAK7859169.1"/>
    <property type="molecule type" value="Genomic_DNA"/>
</dbReference>
<reference evidence="2" key="3">
    <citation type="submission" date="2023-07" db="EMBL/GenBank/DDBJ databases">
        <title>An improved reference 1 genome and first organelle genomes of Quercus suber.</title>
        <authorList>
            <consortium name="Genosuber Consortium"/>
            <person name="Usie A."/>
            <person name="Serra O."/>
            <person name="Barros P."/>
        </authorList>
    </citation>
    <scope>NUCLEOTIDE SEQUENCE</scope>
    <source>
        <strain evidence="2">HL8</strain>
        <tissue evidence="2">Leaves</tissue>
    </source>
</reference>
<organism evidence="2">
    <name type="scientific">Quercus suber</name>
    <name type="common">Cork oak</name>
    <dbReference type="NCBI Taxonomy" id="58331"/>
    <lineage>
        <taxon>Eukaryota</taxon>
        <taxon>Viridiplantae</taxon>
        <taxon>Streptophyta</taxon>
        <taxon>Embryophyta</taxon>
        <taxon>Tracheophyta</taxon>
        <taxon>Spermatophyta</taxon>
        <taxon>Magnoliopsida</taxon>
        <taxon>eudicotyledons</taxon>
        <taxon>Gunneridae</taxon>
        <taxon>Pentapetalae</taxon>
        <taxon>rosids</taxon>
        <taxon>fabids</taxon>
        <taxon>Fagales</taxon>
        <taxon>Fagaceae</taxon>
        <taxon>Quercus</taxon>
    </lineage>
</organism>
<sequence>MSSVVMLLHNEGSLPEPKELGFFVGKKSPSSSKNQPSSINEITITVLEAR</sequence>
<dbReference type="InterPro" id="IPR021820">
    <property type="entry name" value="S-locus_recpt_kinase_C"/>
</dbReference>
<name>A0AAW0M7W9_QUESU</name>
<dbReference type="Pfam" id="PF11883">
    <property type="entry name" value="DUF3403"/>
    <property type="match status" value="1"/>
</dbReference>
<reference evidence="2" key="1">
    <citation type="submission" date="2017-12" db="EMBL/GenBank/DDBJ databases">
        <authorList>
            <person name="Barbosa P."/>
            <person name="Usie A."/>
            <person name="Ramos A.M."/>
        </authorList>
    </citation>
    <scope>NUCLEOTIDE SEQUENCE</scope>
    <source>
        <strain evidence="2">HL8</strain>
        <tissue evidence="2">Leaves</tissue>
    </source>
</reference>
<accession>A0AAW0M7W9</accession>
<dbReference type="AlphaFoldDB" id="A0AAW0M7W9"/>
<dbReference type="GO" id="GO:0004674">
    <property type="term" value="F:protein serine/threonine kinase activity"/>
    <property type="evidence" value="ECO:0007669"/>
    <property type="project" value="InterPro"/>
</dbReference>
<proteinExistence type="predicted"/>
<gene>
    <name evidence="2" type="ORF">CFP56_007722</name>
</gene>
<evidence type="ECO:0000259" key="1">
    <source>
        <dbReference type="Pfam" id="PF11883"/>
    </source>
</evidence>
<reference evidence="2" key="2">
    <citation type="journal article" date="2018" name="Sci. Data">
        <title>The draft genome sequence of cork oak.</title>
        <authorList>
            <person name="Ramos A.M."/>
            <person name="Usie A."/>
            <person name="Barbosa P."/>
            <person name="Barros P.M."/>
            <person name="Capote T."/>
            <person name="Chaves I."/>
            <person name="Simoes F."/>
            <person name="Abreu I."/>
            <person name="Carrasquinho I."/>
            <person name="Faro C."/>
            <person name="Guimaraes J.B."/>
            <person name="Mendonca D."/>
            <person name="Nobrega F."/>
            <person name="Rodrigues L."/>
            <person name="Saibo N.J.M."/>
            <person name="Varela M.C."/>
            <person name="Egas C."/>
            <person name="Matos J."/>
            <person name="Miguel C.M."/>
            <person name="Oliveira M.M."/>
            <person name="Ricardo C.P."/>
            <person name="Goncalves S."/>
        </authorList>
    </citation>
    <scope>NUCLEOTIDE SEQUENCE [LARGE SCALE GENOMIC DNA]</scope>
    <source>
        <strain evidence="2">HL8</strain>
    </source>
</reference>
<feature type="domain" description="S-locus receptor kinase C-terminal" evidence="1">
    <location>
        <begin position="10"/>
        <end position="50"/>
    </location>
</feature>
<evidence type="ECO:0000313" key="2">
    <source>
        <dbReference type="EMBL" id="KAK7859169.1"/>
    </source>
</evidence>